<evidence type="ECO:0000313" key="4">
    <source>
        <dbReference type="Proteomes" id="UP000758168"/>
    </source>
</evidence>
<evidence type="ECO:0000256" key="1">
    <source>
        <dbReference type="SAM" id="MobiDB-lite"/>
    </source>
</evidence>
<evidence type="ECO:0000313" key="3">
    <source>
        <dbReference type="EMBL" id="MBP2418497.1"/>
    </source>
</evidence>
<name>A0ABS4ZCP7_9ACTN</name>
<accession>A0ABS4ZCP7</accession>
<keyword evidence="2" id="KW-0812">Transmembrane</keyword>
<sequence>MADPEQDADPGRRPPQRPSGPGSRARSRPVPAAVITDARGASSRELSGRMRRYTITMAFRMACFVSMIWVQGWLRWVLLACAVFLPYVAVVLANQADERTKGSEVEHGAPEDAPQLTTGVVVVEGDVVEGDVVAEGPVEGSVVDGPEDEDERRDRVA</sequence>
<reference evidence="3 4" key="1">
    <citation type="submission" date="2021-03" db="EMBL/GenBank/DDBJ databases">
        <title>Sequencing the genomes of 1000 actinobacteria strains.</title>
        <authorList>
            <person name="Klenk H.-P."/>
        </authorList>
    </citation>
    <scope>NUCLEOTIDE SEQUENCE [LARGE SCALE GENOMIC DNA]</scope>
    <source>
        <strain evidence="3 4">DSM 12936</strain>
    </source>
</reference>
<gene>
    <name evidence="3" type="ORF">JOF54_003419</name>
</gene>
<feature type="region of interest" description="Disordered" evidence="1">
    <location>
        <begin position="133"/>
        <end position="157"/>
    </location>
</feature>
<dbReference type="Proteomes" id="UP000758168">
    <property type="component" value="Unassembled WGS sequence"/>
</dbReference>
<proteinExistence type="predicted"/>
<dbReference type="EMBL" id="JAGIOB010000001">
    <property type="protein sequence ID" value="MBP2418497.1"/>
    <property type="molecule type" value="Genomic_DNA"/>
</dbReference>
<feature type="transmembrane region" description="Helical" evidence="2">
    <location>
        <begin position="76"/>
        <end position="93"/>
    </location>
</feature>
<keyword evidence="4" id="KW-1185">Reference proteome</keyword>
<feature type="region of interest" description="Disordered" evidence="1">
    <location>
        <begin position="1"/>
        <end position="31"/>
    </location>
</feature>
<dbReference type="Pfam" id="PF11298">
    <property type="entry name" value="DUF3099"/>
    <property type="match status" value="1"/>
</dbReference>
<keyword evidence="2" id="KW-0472">Membrane</keyword>
<keyword evidence="2" id="KW-1133">Transmembrane helix</keyword>
<organism evidence="3 4">
    <name type="scientific">Microlunatus capsulatus</name>
    <dbReference type="NCBI Taxonomy" id="99117"/>
    <lineage>
        <taxon>Bacteria</taxon>
        <taxon>Bacillati</taxon>
        <taxon>Actinomycetota</taxon>
        <taxon>Actinomycetes</taxon>
        <taxon>Propionibacteriales</taxon>
        <taxon>Propionibacteriaceae</taxon>
        <taxon>Microlunatus</taxon>
    </lineage>
</organism>
<protein>
    <recommendedName>
        <fullName evidence="5">DUF3099 domain-containing protein</fullName>
    </recommendedName>
</protein>
<feature type="compositionally biased region" description="Low complexity" evidence="1">
    <location>
        <begin position="19"/>
        <end position="31"/>
    </location>
</feature>
<dbReference type="RefSeq" id="WP_307804316.1">
    <property type="nucleotide sequence ID" value="NZ_BAAAMH010000024.1"/>
</dbReference>
<evidence type="ECO:0008006" key="5">
    <source>
        <dbReference type="Google" id="ProtNLM"/>
    </source>
</evidence>
<evidence type="ECO:0000256" key="2">
    <source>
        <dbReference type="SAM" id="Phobius"/>
    </source>
</evidence>
<comment type="caution">
    <text evidence="3">The sequence shown here is derived from an EMBL/GenBank/DDBJ whole genome shotgun (WGS) entry which is preliminary data.</text>
</comment>
<dbReference type="InterPro" id="IPR021449">
    <property type="entry name" value="DUF3099"/>
</dbReference>